<keyword evidence="8" id="KW-1185">Reference proteome</keyword>
<keyword evidence="5 6" id="KW-0472">Membrane</keyword>
<dbReference type="GO" id="GO:0005886">
    <property type="term" value="C:plasma membrane"/>
    <property type="evidence" value="ECO:0007669"/>
    <property type="project" value="UniProtKB-SubCell"/>
</dbReference>
<evidence type="ECO:0000256" key="4">
    <source>
        <dbReference type="ARBA" id="ARBA00022989"/>
    </source>
</evidence>
<feature type="transmembrane region" description="Helical" evidence="6">
    <location>
        <begin position="140"/>
        <end position="166"/>
    </location>
</feature>
<sequence>MHGPATSPVHTARRRRSGWRRLRGWRWLAGVAMAAVAALVVWLLVRQGLQVDWPSVWQALRALPVPTLAAAAALAWAGHLVYGCFDLFGRHVVRHGLGAARTMGVTLIAYPFTLNLGSLIGGASVRYRLYSRQGLDVGQIAQVISLSIATNWLGYCVLACALFWAWTPPLPEGWRMGSGQLPWLGTVLACVALGYLALCARRGGHRPLMLRGRRLPLPTWRVALLQLVLSCTHWALMAASVWVLARQQVPYAAALATVLLGAVAGLVSRIPAGLGVLEAVGTAVLAVHLPVSQALAVVLAFRAVYYFAPLAPAALALLATELWWRRHQPTTSSQAKSAPSAFQTSASSY</sequence>
<organism evidence="7 8">
    <name type="scientific">Acidovorax ebreus (strain TPSY)</name>
    <name type="common">Diaphorobacter sp. (strain TPSY)</name>
    <dbReference type="NCBI Taxonomy" id="535289"/>
    <lineage>
        <taxon>Bacteria</taxon>
        <taxon>Pseudomonadati</taxon>
        <taxon>Pseudomonadota</taxon>
        <taxon>Betaproteobacteria</taxon>
        <taxon>Burkholderiales</taxon>
        <taxon>Comamonadaceae</taxon>
        <taxon>Diaphorobacter</taxon>
    </lineage>
</organism>
<gene>
    <name evidence="7" type="ordered locus">Dtpsy_3009</name>
</gene>
<comment type="subcellular location">
    <subcellularLocation>
        <location evidence="1">Cell membrane</location>
        <topology evidence="1">Multi-pass membrane protein</topology>
    </subcellularLocation>
</comment>
<accession>A0A9J9Q932</accession>
<keyword evidence="4 6" id="KW-1133">Transmembrane helix</keyword>
<evidence type="ECO:0000256" key="2">
    <source>
        <dbReference type="ARBA" id="ARBA00022475"/>
    </source>
</evidence>
<dbReference type="Proteomes" id="UP000000450">
    <property type="component" value="Chromosome"/>
</dbReference>
<proteinExistence type="predicted"/>
<feature type="transmembrane region" description="Helical" evidence="6">
    <location>
        <begin position="65"/>
        <end position="85"/>
    </location>
</feature>
<feature type="transmembrane region" description="Helical" evidence="6">
    <location>
        <begin position="24"/>
        <end position="45"/>
    </location>
</feature>
<feature type="transmembrane region" description="Helical" evidence="6">
    <location>
        <begin position="222"/>
        <end position="243"/>
    </location>
</feature>
<evidence type="ECO:0000256" key="1">
    <source>
        <dbReference type="ARBA" id="ARBA00004651"/>
    </source>
</evidence>
<feature type="transmembrane region" description="Helical" evidence="6">
    <location>
        <begin position="274"/>
        <end position="291"/>
    </location>
</feature>
<evidence type="ECO:0000313" key="7">
    <source>
        <dbReference type="EMBL" id="ACM34442.1"/>
    </source>
</evidence>
<name>A0A9J9Q932_ACIET</name>
<dbReference type="EMBL" id="CP001392">
    <property type="protein sequence ID" value="ACM34442.1"/>
    <property type="molecule type" value="Genomic_DNA"/>
</dbReference>
<evidence type="ECO:0000256" key="6">
    <source>
        <dbReference type="SAM" id="Phobius"/>
    </source>
</evidence>
<dbReference type="RefSeq" id="WP_015914286.1">
    <property type="nucleotide sequence ID" value="NC_011992.1"/>
</dbReference>
<evidence type="ECO:0000313" key="8">
    <source>
        <dbReference type="Proteomes" id="UP000000450"/>
    </source>
</evidence>
<feature type="transmembrane region" description="Helical" evidence="6">
    <location>
        <begin position="303"/>
        <end position="324"/>
    </location>
</feature>
<dbReference type="InterPro" id="IPR022791">
    <property type="entry name" value="L-PG_synthase/AglD"/>
</dbReference>
<dbReference type="AlphaFoldDB" id="A0A9J9Q932"/>
<feature type="transmembrane region" description="Helical" evidence="6">
    <location>
        <begin position="181"/>
        <end position="201"/>
    </location>
</feature>
<protein>
    <recommendedName>
        <fullName evidence="9">Lysylphosphatidylglycerol synthetase/UPF0104</fullName>
    </recommendedName>
</protein>
<evidence type="ECO:0000256" key="3">
    <source>
        <dbReference type="ARBA" id="ARBA00022692"/>
    </source>
</evidence>
<keyword evidence="2" id="KW-1003">Cell membrane</keyword>
<evidence type="ECO:0008006" key="9">
    <source>
        <dbReference type="Google" id="ProtNLM"/>
    </source>
</evidence>
<evidence type="ECO:0000256" key="5">
    <source>
        <dbReference type="ARBA" id="ARBA00023136"/>
    </source>
</evidence>
<keyword evidence="3 6" id="KW-0812">Transmembrane</keyword>
<feature type="transmembrane region" description="Helical" evidence="6">
    <location>
        <begin position="249"/>
        <end position="267"/>
    </location>
</feature>
<dbReference type="KEGG" id="dia:Dtpsy_3009"/>
<dbReference type="Pfam" id="PF03706">
    <property type="entry name" value="LPG_synthase_TM"/>
    <property type="match status" value="1"/>
</dbReference>
<reference evidence="7 8" key="1">
    <citation type="journal article" date="2010" name="J. Bacteriol.">
        <title>Completed genome sequence of the anaerobic iron-oxidizing bacterium Acidovorax ebreus strain TPSY.</title>
        <authorList>
            <person name="Byrne-Bailey K.G."/>
            <person name="Weber K.A."/>
            <person name="Chair A.H."/>
            <person name="Bose S."/>
            <person name="Knox T."/>
            <person name="Spanbauer T.L."/>
            <person name="Chertkov O."/>
            <person name="Coates J.D."/>
        </authorList>
    </citation>
    <scope>NUCLEOTIDE SEQUENCE [LARGE SCALE GENOMIC DNA]</scope>
    <source>
        <strain evidence="7 8">TPSY</strain>
    </source>
</reference>